<comment type="catalytic activity">
    <reaction evidence="9">
        <text>L-seryl-[protein] + ATP = O-phospho-L-seryl-[protein] + ADP + H(+)</text>
        <dbReference type="Rhea" id="RHEA:17989"/>
        <dbReference type="Rhea" id="RHEA-COMP:9863"/>
        <dbReference type="Rhea" id="RHEA-COMP:11604"/>
        <dbReference type="ChEBI" id="CHEBI:15378"/>
        <dbReference type="ChEBI" id="CHEBI:29999"/>
        <dbReference type="ChEBI" id="CHEBI:30616"/>
        <dbReference type="ChEBI" id="CHEBI:83421"/>
        <dbReference type="ChEBI" id="CHEBI:456216"/>
        <dbReference type="EC" id="2.7.11.1"/>
    </reaction>
</comment>
<dbReference type="GO" id="GO:0030247">
    <property type="term" value="F:polysaccharide binding"/>
    <property type="evidence" value="ECO:0007669"/>
    <property type="project" value="InterPro"/>
</dbReference>
<evidence type="ECO:0000259" key="15">
    <source>
        <dbReference type="Pfam" id="PF14380"/>
    </source>
</evidence>
<sequence>MSISFLLITFVIFSVACFPSCFSADQQYEECRLPLRCGSGPSVFPNITYPFWGDNIGKPNFCGQTEYELSCQENQNLTLEIKNLTLRVVSANLSDKTITVADESLLDGVCSDIWSFNGDDHFGLSPKTEYIDLFDCLGNHTPTSSLATISCLASNEGQRIYHVFGSSNLPLNCSKVGEIPMLGSAKNALLQSNDSKQALRIALEKGFEMRYSIQDEICRDCTDSSGICGSDSGSEIFRCLCLDKPHKSSCNDGQGRSTGLIRAGIGFASGLLFIILIAFISSNPSMNMDWMVLYGIALGVARALREERKHMSLLDTRGTIGYIAPEVFSRMYGRVSHKSDVYSYGMLVLEMIGARNKERADQTSASNASSMYFPEWIYKDLEKRDNERPTENGISSDERGNKEDDTSRLWCIQTSIRSPSMNRVGDDGRKC</sequence>
<dbReference type="Pfam" id="PF13947">
    <property type="entry name" value="GUB_WAK_bind"/>
    <property type="match status" value="1"/>
</dbReference>
<evidence type="ECO:0000256" key="5">
    <source>
        <dbReference type="ARBA" id="ARBA00022989"/>
    </source>
</evidence>
<dbReference type="EC" id="2.7.11.1" evidence="2"/>
<keyword evidence="7" id="KW-0325">Glycoprotein</keyword>
<evidence type="ECO:0000313" key="16">
    <source>
        <dbReference type="EMBL" id="CAA7049990.1"/>
    </source>
</evidence>
<dbReference type="SUPFAM" id="SSF56112">
    <property type="entry name" value="Protein kinase-like (PK-like)"/>
    <property type="match status" value="1"/>
</dbReference>
<dbReference type="Pfam" id="PF07714">
    <property type="entry name" value="PK_Tyr_Ser-Thr"/>
    <property type="match status" value="1"/>
</dbReference>
<evidence type="ECO:0000256" key="7">
    <source>
        <dbReference type="ARBA" id="ARBA00023180"/>
    </source>
</evidence>
<evidence type="ECO:0000313" key="17">
    <source>
        <dbReference type="Proteomes" id="UP000467841"/>
    </source>
</evidence>
<dbReference type="PANTHER" id="PTHR33138:SF76">
    <property type="entry name" value="WALL-ASSOCIATED RECEPTOR KINASE CARBOXY-TERMINAL PROTEIN"/>
    <property type="match status" value="1"/>
</dbReference>
<comment type="caution">
    <text evidence="16">The sequence shown here is derived from an EMBL/GenBank/DDBJ whole genome shotgun (WGS) entry which is preliminary data.</text>
</comment>
<dbReference type="EMBL" id="CACVBM020001434">
    <property type="protein sequence ID" value="CAA7049990.1"/>
    <property type="molecule type" value="Genomic_DNA"/>
</dbReference>
<evidence type="ECO:0000256" key="3">
    <source>
        <dbReference type="ARBA" id="ARBA00022692"/>
    </source>
</evidence>
<accession>A0A6D2KAC1</accession>
<proteinExistence type="predicted"/>
<keyword evidence="5 11" id="KW-1133">Transmembrane helix</keyword>
<evidence type="ECO:0000256" key="4">
    <source>
        <dbReference type="ARBA" id="ARBA00022729"/>
    </source>
</evidence>
<comment type="catalytic activity">
    <reaction evidence="8">
        <text>L-threonyl-[protein] + ATP = O-phospho-L-threonyl-[protein] + ADP + H(+)</text>
        <dbReference type="Rhea" id="RHEA:46608"/>
        <dbReference type="Rhea" id="RHEA-COMP:11060"/>
        <dbReference type="Rhea" id="RHEA-COMP:11605"/>
        <dbReference type="ChEBI" id="CHEBI:15378"/>
        <dbReference type="ChEBI" id="CHEBI:30013"/>
        <dbReference type="ChEBI" id="CHEBI:30616"/>
        <dbReference type="ChEBI" id="CHEBI:61977"/>
        <dbReference type="ChEBI" id="CHEBI:456216"/>
        <dbReference type="EC" id="2.7.11.1"/>
    </reaction>
</comment>
<feature type="domain" description="Wall-associated receptor kinase C-terminal" evidence="15">
    <location>
        <begin position="168"/>
        <end position="244"/>
    </location>
</feature>
<comment type="subcellular location">
    <subcellularLocation>
        <location evidence="1">Membrane</location>
        <topology evidence="1">Single-pass type I membrane protein</topology>
    </subcellularLocation>
</comment>
<protein>
    <recommendedName>
        <fullName evidence="2">non-specific serine/threonine protein kinase</fullName>
        <ecNumber evidence="2">2.7.11.1</ecNumber>
    </recommendedName>
</protein>
<dbReference type="InterPro" id="IPR025287">
    <property type="entry name" value="WAK_GUB"/>
</dbReference>
<evidence type="ECO:0000256" key="10">
    <source>
        <dbReference type="SAM" id="MobiDB-lite"/>
    </source>
</evidence>
<reference evidence="16" key="1">
    <citation type="submission" date="2020-01" db="EMBL/GenBank/DDBJ databases">
        <authorList>
            <person name="Mishra B."/>
        </authorList>
    </citation>
    <scope>NUCLEOTIDE SEQUENCE [LARGE SCALE GENOMIC DNA]</scope>
</reference>
<dbReference type="InterPro" id="IPR032872">
    <property type="entry name" value="WAK_assoc_C"/>
</dbReference>
<evidence type="ECO:0000256" key="11">
    <source>
        <dbReference type="SAM" id="Phobius"/>
    </source>
</evidence>
<dbReference type="InterPro" id="IPR011009">
    <property type="entry name" value="Kinase-like_dom_sf"/>
</dbReference>
<feature type="signal peptide" evidence="12">
    <location>
        <begin position="1"/>
        <end position="23"/>
    </location>
</feature>
<dbReference type="Proteomes" id="UP000467841">
    <property type="component" value="Unassembled WGS sequence"/>
</dbReference>
<feature type="region of interest" description="Disordered" evidence="10">
    <location>
        <begin position="384"/>
        <end position="405"/>
    </location>
</feature>
<dbReference type="Gene3D" id="1.10.510.10">
    <property type="entry name" value="Transferase(Phosphotransferase) domain 1"/>
    <property type="match status" value="1"/>
</dbReference>
<evidence type="ECO:0000256" key="1">
    <source>
        <dbReference type="ARBA" id="ARBA00004479"/>
    </source>
</evidence>
<dbReference type="GO" id="GO:0004674">
    <property type="term" value="F:protein serine/threonine kinase activity"/>
    <property type="evidence" value="ECO:0007669"/>
    <property type="project" value="UniProtKB-KW"/>
</dbReference>
<keyword evidence="4 12" id="KW-0732">Signal</keyword>
<feature type="domain" description="Wall-associated receptor kinase galacturonan-binding" evidence="14">
    <location>
        <begin position="36"/>
        <end position="102"/>
    </location>
</feature>
<name>A0A6D2KAC1_9BRAS</name>
<dbReference type="Pfam" id="PF14380">
    <property type="entry name" value="WAK_assoc"/>
    <property type="match status" value="1"/>
</dbReference>
<feature type="chain" id="PRO_5025502501" description="non-specific serine/threonine protein kinase" evidence="12">
    <location>
        <begin position="24"/>
        <end position="431"/>
    </location>
</feature>
<evidence type="ECO:0000256" key="9">
    <source>
        <dbReference type="ARBA" id="ARBA00048679"/>
    </source>
</evidence>
<evidence type="ECO:0000256" key="6">
    <source>
        <dbReference type="ARBA" id="ARBA00023136"/>
    </source>
</evidence>
<dbReference type="InterPro" id="IPR001245">
    <property type="entry name" value="Ser-Thr/Tyr_kinase_cat_dom"/>
</dbReference>
<dbReference type="OrthoDB" id="4062651at2759"/>
<feature type="domain" description="Serine-threonine/tyrosine-protein kinase catalytic" evidence="13">
    <location>
        <begin position="299"/>
        <end position="356"/>
    </location>
</feature>
<evidence type="ECO:0000259" key="13">
    <source>
        <dbReference type="Pfam" id="PF07714"/>
    </source>
</evidence>
<evidence type="ECO:0000256" key="2">
    <source>
        <dbReference type="ARBA" id="ARBA00012513"/>
    </source>
</evidence>
<feature type="transmembrane region" description="Helical" evidence="11">
    <location>
        <begin position="259"/>
        <end position="281"/>
    </location>
</feature>
<keyword evidence="17" id="KW-1185">Reference proteome</keyword>
<organism evidence="16 17">
    <name type="scientific">Microthlaspi erraticum</name>
    <dbReference type="NCBI Taxonomy" id="1685480"/>
    <lineage>
        <taxon>Eukaryota</taxon>
        <taxon>Viridiplantae</taxon>
        <taxon>Streptophyta</taxon>
        <taxon>Embryophyta</taxon>
        <taxon>Tracheophyta</taxon>
        <taxon>Spermatophyta</taxon>
        <taxon>Magnoliopsida</taxon>
        <taxon>eudicotyledons</taxon>
        <taxon>Gunneridae</taxon>
        <taxon>Pentapetalae</taxon>
        <taxon>rosids</taxon>
        <taxon>malvids</taxon>
        <taxon>Brassicales</taxon>
        <taxon>Brassicaceae</taxon>
        <taxon>Coluteocarpeae</taxon>
        <taxon>Microthlaspi</taxon>
    </lineage>
</organism>
<evidence type="ECO:0000259" key="14">
    <source>
        <dbReference type="Pfam" id="PF13947"/>
    </source>
</evidence>
<evidence type="ECO:0000256" key="12">
    <source>
        <dbReference type="SAM" id="SignalP"/>
    </source>
</evidence>
<gene>
    <name evidence="16" type="ORF">MERR_LOCUS37225</name>
</gene>
<keyword evidence="6 11" id="KW-0472">Membrane</keyword>
<dbReference type="PANTHER" id="PTHR33138">
    <property type="entry name" value="OS01G0690200 PROTEIN"/>
    <property type="match status" value="1"/>
</dbReference>
<evidence type="ECO:0000256" key="8">
    <source>
        <dbReference type="ARBA" id="ARBA00047899"/>
    </source>
</evidence>
<dbReference type="AlphaFoldDB" id="A0A6D2KAC1"/>
<dbReference type="GO" id="GO:0016020">
    <property type="term" value="C:membrane"/>
    <property type="evidence" value="ECO:0007669"/>
    <property type="project" value="UniProtKB-SubCell"/>
</dbReference>
<keyword evidence="3 11" id="KW-0812">Transmembrane</keyword>